<accession>A0A6M3IL92</accession>
<reference evidence="1" key="1">
    <citation type="submission" date="2020-03" db="EMBL/GenBank/DDBJ databases">
        <title>The deep terrestrial virosphere.</title>
        <authorList>
            <person name="Holmfeldt K."/>
            <person name="Nilsson E."/>
            <person name="Simone D."/>
            <person name="Lopez-Fernandez M."/>
            <person name="Wu X."/>
            <person name="de Brujin I."/>
            <person name="Lundin D."/>
            <person name="Andersson A."/>
            <person name="Bertilsson S."/>
            <person name="Dopson M."/>
        </authorList>
    </citation>
    <scope>NUCLEOTIDE SEQUENCE</scope>
    <source>
        <strain evidence="1">MM415B01491</strain>
    </source>
</reference>
<evidence type="ECO:0000313" key="1">
    <source>
        <dbReference type="EMBL" id="QJA58163.1"/>
    </source>
</evidence>
<gene>
    <name evidence="1" type="ORF">MM415B01491_0010</name>
</gene>
<organism evidence="1">
    <name type="scientific">viral metagenome</name>
    <dbReference type="NCBI Taxonomy" id="1070528"/>
    <lineage>
        <taxon>unclassified sequences</taxon>
        <taxon>metagenomes</taxon>
        <taxon>organismal metagenomes</taxon>
    </lineage>
</organism>
<dbReference type="EMBL" id="MT141311">
    <property type="protein sequence ID" value="QJA58163.1"/>
    <property type="molecule type" value="Genomic_DNA"/>
</dbReference>
<protein>
    <submittedName>
        <fullName evidence="1">Uncharacterized protein</fullName>
    </submittedName>
</protein>
<proteinExistence type="predicted"/>
<sequence length="118" mass="13940">MIRRKKKDFTLQAPGEIMEREDQIREEQRVKYWERPEPLLCTRAEYVDIGEGLKNHYPGLKKYEFKAREINCTLTLKPCPSSIFIMSLMGCRLGSNCVWCPKFKNALGEPKMTRKRKI</sequence>
<dbReference type="AlphaFoldDB" id="A0A6M3IL92"/>
<name>A0A6M3IL92_9ZZZZ</name>